<dbReference type="OrthoDB" id="9868436at2"/>
<dbReference type="Proteomes" id="UP000239907">
    <property type="component" value="Unassembled WGS sequence"/>
</dbReference>
<dbReference type="AlphaFoldDB" id="A0A2S7U0C1"/>
<dbReference type="EMBL" id="MQWA01000001">
    <property type="protein sequence ID" value="PQJ27844.1"/>
    <property type="molecule type" value="Genomic_DNA"/>
</dbReference>
<protein>
    <submittedName>
        <fullName evidence="2">Uncharacterized protein</fullName>
    </submittedName>
</protein>
<dbReference type="RefSeq" id="WP_105042337.1">
    <property type="nucleotide sequence ID" value="NZ_MQWA01000001.1"/>
</dbReference>
<evidence type="ECO:0000313" key="2">
    <source>
        <dbReference type="EMBL" id="PQJ27844.1"/>
    </source>
</evidence>
<feature type="compositionally biased region" description="Basic and acidic residues" evidence="1">
    <location>
        <begin position="146"/>
        <end position="155"/>
    </location>
</feature>
<feature type="compositionally biased region" description="Gly residues" evidence="1">
    <location>
        <begin position="156"/>
        <end position="166"/>
    </location>
</feature>
<accession>A0A2S7U0C1</accession>
<sequence>MKKTTLILATLFSGIIHAETDFKRMYDREHGKKNTETPEQIIKSHAEGSKLVAREQDELSADVQELIQGETNAKVIDFLAEAEELMAQATDRLEELDTSGATIAIETEIIEKIGAAAKQKQQSGEGEGKSGALMEMMQQMMGQGSEGKKPGDKPGKGPGGKTGGEGQEADSGTGNETSREKSDGKTESRRLPKKSGSAGTELPREFNKALDAFNKGLNTSK</sequence>
<comment type="caution">
    <text evidence="2">The sequence shown here is derived from an EMBL/GenBank/DDBJ whole genome shotgun (WGS) entry which is preliminary data.</text>
</comment>
<reference evidence="2 3" key="1">
    <citation type="submission" date="2016-12" db="EMBL/GenBank/DDBJ databases">
        <title>Study of bacterial adaptation to deep sea.</title>
        <authorList>
            <person name="Song J."/>
            <person name="Yoshizawa S."/>
            <person name="Kogure K."/>
        </authorList>
    </citation>
    <scope>NUCLEOTIDE SEQUENCE [LARGE SCALE GENOMIC DNA]</scope>
    <source>
        <strain evidence="2 3">SAORIC-165</strain>
    </source>
</reference>
<proteinExistence type="predicted"/>
<name>A0A2S7U0C1_9BACT</name>
<gene>
    <name evidence="2" type="ORF">BSZ32_04580</name>
</gene>
<organism evidence="2 3">
    <name type="scientific">Rubritalea profundi</name>
    <dbReference type="NCBI Taxonomy" id="1658618"/>
    <lineage>
        <taxon>Bacteria</taxon>
        <taxon>Pseudomonadati</taxon>
        <taxon>Verrucomicrobiota</taxon>
        <taxon>Verrucomicrobiia</taxon>
        <taxon>Verrucomicrobiales</taxon>
        <taxon>Rubritaleaceae</taxon>
        <taxon>Rubritalea</taxon>
    </lineage>
</organism>
<feature type="region of interest" description="Disordered" evidence="1">
    <location>
        <begin position="141"/>
        <end position="221"/>
    </location>
</feature>
<evidence type="ECO:0000313" key="3">
    <source>
        <dbReference type="Proteomes" id="UP000239907"/>
    </source>
</evidence>
<keyword evidence="3" id="KW-1185">Reference proteome</keyword>
<evidence type="ECO:0000256" key="1">
    <source>
        <dbReference type="SAM" id="MobiDB-lite"/>
    </source>
</evidence>
<feature type="compositionally biased region" description="Basic and acidic residues" evidence="1">
    <location>
        <begin position="177"/>
        <end position="190"/>
    </location>
</feature>